<dbReference type="AlphaFoldDB" id="A0A194W4C8"/>
<keyword evidence="2" id="KW-1185">Reference proteome</keyword>
<dbReference type="OrthoDB" id="5232910at2759"/>
<organism evidence="1 2">
    <name type="scientific">Cytospora mali</name>
    <name type="common">Apple Valsa canker fungus</name>
    <name type="synonym">Valsa mali</name>
    <dbReference type="NCBI Taxonomy" id="578113"/>
    <lineage>
        <taxon>Eukaryota</taxon>
        <taxon>Fungi</taxon>
        <taxon>Dikarya</taxon>
        <taxon>Ascomycota</taxon>
        <taxon>Pezizomycotina</taxon>
        <taxon>Sordariomycetes</taxon>
        <taxon>Sordariomycetidae</taxon>
        <taxon>Diaporthales</taxon>
        <taxon>Cytosporaceae</taxon>
        <taxon>Cytospora</taxon>
    </lineage>
</organism>
<protein>
    <submittedName>
        <fullName evidence="1">Uncharacterized protein</fullName>
    </submittedName>
</protein>
<sequence length="265" mass="28810">MSRSCAMQKCGGDYRGPPLPLVIVPVVYQIVRASPDLKIARYVKRLVKKGGPMSVAENAHHIIQYALSRVPSNVLYWFTSKVLNLSPEIAMQTTKFLKSRTELESLPQQASSAGVTDGGAGSALVVPSDIERRLEKLEMDYQMLQEQHKESLKLLTYRAESMEVPRELALPTPPQSPDAEVQVSTELVKVEASPSGNSRAVTSDMETQTMLQEIGLRLGKVVLEWAGDMMKQTILSAANAKSSSNSKVAAAGLDLTGRLASAIIT</sequence>
<name>A0A194W4C8_CYTMA</name>
<gene>
    <name evidence="1" type="ORF">VM1G_05866</name>
</gene>
<evidence type="ECO:0000313" key="2">
    <source>
        <dbReference type="Proteomes" id="UP000078559"/>
    </source>
</evidence>
<evidence type="ECO:0000313" key="1">
    <source>
        <dbReference type="EMBL" id="KUI70933.1"/>
    </source>
</evidence>
<dbReference type="EMBL" id="CM003103">
    <property type="protein sequence ID" value="KUI70933.1"/>
    <property type="molecule type" value="Genomic_DNA"/>
</dbReference>
<proteinExistence type="predicted"/>
<accession>A0A194W4C8</accession>
<reference evidence="1" key="1">
    <citation type="submission" date="2014-12" db="EMBL/GenBank/DDBJ databases">
        <title>Genome Sequence of Valsa Canker Pathogens Uncovers a Specific Adaption of Colonization on Woody Bark.</title>
        <authorList>
            <person name="Yin Z."/>
            <person name="Liu H."/>
            <person name="Gao X."/>
            <person name="Li Z."/>
            <person name="Song N."/>
            <person name="Ke X."/>
            <person name="Dai Q."/>
            <person name="Wu Y."/>
            <person name="Sun Y."/>
            <person name="Xu J.-R."/>
            <person name="Kang Z.K."/>
            <person name="Wang L."/>
            <person name="Huang L."/>
        </authorList>
    </citation>
    <scope>NUCLEOTIDE SEQUENCE [LARGE SCALE GENOMIC DNA]</scope>
    <source>
        <strain evidence="1">03-8</strain>
    </source>
</reference>
<dbReference type="Proteomes" id="UP000078559">
    <property type="component" value="Chromosome 6"/>
</dbReference>